<dbReference type="AlphaFoldDB" id="D5A8D5"/>
<evidence type="ECO:0000313" key="1">
    <source>
        <dbReference type="EMBL" id="ADE75804.1"/>
    </source>
</evidence>
<protein>
    <submittedName>
        <fullName evidence="1">Uncharacterized protein</fullName>
    </submittedName>
</protein>
<sequence length="44" mass="5026">MGLSLKIVLFSCACKCPPFLSVVLFYRKDHCDLCVRVLTQLVHE</sequence>
<accession>D5A8D5</accession>
<dbReference type="EMBL" id="BT122424">
    <property type="protein sequence ID" value="ADE75804.1"/>
    <property type="molecule type" value="mRNA"/>
</dbReference>
<name>D5A8D5_PICSI</name>
<reference evidence="1" key="1">
    <citation type="submission" date="2010-04" db="EMBL/GenBank/DDBJ databases">
        <authorList>
            <person name="Reid K.E."/>
            <person name="Liao N."/>
            <person name="Chan S."/>
            <person name="Docking R."/>
            <person name="Taylor G."/>
            <person name="Moore R."/>
            <person name="Mayo M."/>
            <person name="Munro S."/>
            <person name="King J."/>
            <person name="Yanchuk A."/>
            <person name="Holt R."/>
            <person name="Jones S."/>
            <person name="Marra M."/>
            <person name="Ritland C.E."/>
            <person name="Ritland K."/>
            <person name="Bohlmann J."/>
        </authorList>
    </citation>
    <scope>NUCLEOTIDE SEQUENCE</scope>
    <source>
        <tissue evidence="1">Buds collected with no treatment. Collection October 2007</tissue>
    </source>
</reference>
<proteinExistence type="evidence at transcript level"/>
<organism evidence="1">
    <name type="scientific">Picea sitchensis</name>
    <name type="common">Sitka spruce</name>
    <name type="synonym">Pinus sitchensis</name>
    <dbReference type="NCBI Taxonomy" id="3332"/>
    <lineage>
        <taxon>Eukaryota</taxon>
        <taxon>Viridiplantae</taxon>
        <taxon>Streptophyta</taxon>
        <taxon>Embryophyta</taxon>
        <taxon>Tracheophyta</taxon>
        <taxon>Spermatophyta</taxon>
        <taxon>Pinopsida</taxon>
        <taxon>Pinidae</taxon>
        <taxon>Conifers I</taxon>
        <taxon>Pinales</taxon>
        <taxon>Pinaceae</taxon>
        <taxon>Picea</taxon>
    </lineage>
</organism>